<evidence type="ECO:0000313" key="2">
    <source>
        <dbReference type="EMBL" id="GAM12977.1"/>
    </source>
</evidence>
<evidence type="ECO:0000256" key="1">
    <source>
        <dbReference type="SAM" id="Phobius"/>
    </source>
</evidence>
<keyword evidence="3" id="KW-1185">Reference proteome</keyword>
<dbReference type="STRING" id="1321606.SAMD00020551_1112"/>
<gene>
    <name evidence="2" type="ORF">SAMD00020551_1112</name>
</gene>
<reference evidence="2 3" key="1">
    <citation type="submission" date="2013-06" db="EMBL/GenBank/DDBJ databases">
        <title>Whole genome shotgun sequence of Bacillus selenatarsenatis SF-1.</title>
        <authorList>
            <person name="Kuroda M."/>
            <person name="Sei K."/>
            <person name="Yamashita M."/>
            <person name="Ike M."/>
        </authorList>
    </citation>
    <scope>NUCLEOTIDE SEQUENCE [LARGE SCALE GENOMIC DNA]</scope>
    <source>
        <strain evidence="2 3">SF-1</strain>
    </source>
</reference>
<evidence type="ECO:0000313" key="3">
    <source>
        <dbReference type="Proteomes" id="UP000031014"/>
    </source>
</evidence>
<dbReference type="EMBL" id="BASE01000023">
    <property type="protein sequence ID" value="GAM12977.1"/>
    <property type="molecule type" value="Genomic_DNA"/>
</dbReference>
<dbReference type="RefSeq" id="WP_269745711.1">
    <property type="nucleotide sequence ID" value="NZ_BASE01000023.1"/>
</dbReference>
<keyword evidence="1" id="KW-0812">Transmembrane</keyword>
<name>A0A0A8X1T2_MESS1</name>
<keyword evidence="1" id="KW-0472">Membrane</keyword>
<feature type="transmembrane region" description="Helical" evidence="1">
    <location>
        <begin position="12"/>
        <end position="29"/>
    </location>
</feature>
<dbReference type="AlphaFoldDB" id="A0A0A8X1T2"/>
<keyword evidence="1" id="KW-1133">Transmembrane helix</keyword>
<protein>
    <submittedName>
        <fullName evidence="2">Uncharacterized protein</fullName>
    </submittedName>
</protein>
<proteinExistence type="predicted"/>
<comment type="caution">
    <text evidence="2">The sequence shown here is derived from an EMBL/GenBank/DDBJ whole genome shotgun (WGS) entry which is preliminary data.</text>
</comment>
<dbReference type="Proteomes" id="UP000031014">
    <property type="component" value="Unassembled WGS sequence"/>
</dbReference>
<accession>A0A0A8X1T2</accession>
<organism evidence="2 3">
    <name type="scientific">Mesobacillus selenatarsenatis (strain DSM 18680 / JCM 14380 / FERM P-15431 / SF-1)</name>
    <dbReference type="NCBI Taxonomy" id="1321606"/>
    <lineage>
        <taxon>Bacteria</taxon>
        <taxon>Bacillati</taxon>
        <taxon>Bacillota</taxon>
        <taxon>Bacilli</taxon>
        <taxon>Bacillales</taxon>
        <taxon>Bacillaceae</taxon>
        <taxon>Mesobacillus</taxon>
    </lineage>
</organism>
<sequence length="40" mass="4867">MEHESLGFYFDFLYYIGVPILIIFVLDTLRKKNNKKEEQN</sequence>